<evidence type="ECO:0000256" key="3">
    <source>
        <dbReference type="ARBA" id="ARBA00022679"/>
    </source>
</evidence>
<evidence type="ECO:0000256" key="11">
    <source>
        <dbReference type="SAM" id="MobiDB-lite"/>
    </source>
</evidence>
<keyword evidence="4 9" id="KW-0547">Nucleotide-binding</keyword>
<feature type="domain" description="Protein kinase" evidence="12">
    <location>
        <begin position="151"/>
        <end position="401"/>
    </location>
</feature>
<dbReference type="SUPFAM" id="SSF56112">
    <property type="entry name" value="Protein kinase-like (PK-like)"/>
    <property type="match status" value="1"/>
</dbReference>
<dbReference type="InterPro" id="IPR011009">
    <property type="entry name" value="Kinase-like_dom_sf"/>
</dbReference>
<dbReference type="PANTHER" id="PTHR24353:SF37">
    <property type="entry name" value="CAMP-DEPENDENT PROTEIN KINASE CATALYTIC SUBUNIT PRKX"/>
    <property type="match status" value="1"/>
</dbReference>
<dbReference type="PROSITE" id="PS00107">
    <property type="entry name" value="PROTEIN_KINASE_ATP"/>
    <property type="match status" value="1"/>
</dbReference>
<dbReference type="GO" id="GO:0005829">
    <property type="term" value="C:cytosol"/>
    <property type="evidence" value="ECO:0007669"/>
    <property type="project" value="TreeGrafter"/>
</dbReference>
<evidence type="ECO:0000256" key="7">
    <source>
        <dbReference type="ARBA" id="ARBA00047292"/>
    </source>
</evidence>
<organism evidence="14 15">
    <name type="scientific">Apophysomyces ossiformis</name>
    <dbReference type="NCBI Taxonomy" id="679940"/>
    <lineage>
        <taxon>Eukaryota</taxon>
        <taxon>Fungi</taxon>
        <taxon>Fungi incertae sedis</taxon>
        <taxon>Mucoromycota</taxon>
        <taxon>Mucoromycotina</taxon>
        <taxon>Mucoromycetes</taxon>
        <taxon>Mucorales</taxon>
        <taxon>Mucorineae</taxon>
        <taxon>Mucoraceae</taxon>
        <taxon>Apophysomyces</taxon>
    </lineage>
</organism>
<keyword evidence="5 14" id="KW-0418">Kinase</keyword>
<dbReference type="Proteomes" id="UP000605846">
    <property type="component" value="Unassembled WGS sequence"/>
</dbReference>
<evidence type="ECO:0000259" key="13">
    <source>
        <dbReference type="PROSITE" id="PS51285"/>
    </source>
</evidence>
<dbReference type="SMART" id="SM00133">
    <property type="entry name" value="S_TK_X"/>
    <property type="match status" value="1"/>
</dbReference>
<evidence type="ECO:0000256" key="1">
    <source>
        <dbReference type="ARBA" id="ARBA00012444"/>
    </source>
</evidence>
<comment type="catalytic activity">
    <reaction evidence="8">
        <text>L-seryl-[protein] + ATP = O-phospho-L-seryl-[protein] + ADP + H(+)</text>
        <dbReference type="Rhea" id="RHEA:17989"/>
        <dbReference type="Rhea" id="RHEA-COMP:9863"/>
        <dbReference type="Rhea" id="RHEA-COMP:11604"/>
        <dbReference type="ChEBI" id="CHEBI:15378"/>
        <dbReference type="ChEBI" id="CHEBI:29999"/>
        <dbReference type="ChEBI" id="CHEBI:30616"/>
        <dbReference type="ChEBI" id="CHEBI:83421"/>
        <dbReference type="ChEBI" id="CHEBI:456216"/>
        <dbReference type="EC" id="2.7.11.11"/>
    </reaction>
</comment>
<dbReference type="GO" id="GO:0005952">
    <property type="term" value="C:cAMP-dependent protein kinase complex"/>
    <property type="evidence" value="ECO:0007669"/>
    <property type="project" value="TreeGrafter"/>
</dbReference>
<sequence length="461" mass="53047">MRVENLTYDNMFTETDSPTVSMEPISEKKPHEREDQQQKHPLAFLNKTVYPYDALNNRSATTSPLGNHSVYLNQPRSQQQDQPHPVRLQSSHAMKRHVDISSLPPNHPLASIPHSPSSQALYQQQQASRLQYYHTRPPVYVARPSFGLKDFELLDTLGTGTFGRVYLTKFKSTNKYYAMKVLKKSEVVRLKQVEHLLSEKQILASVRFPFVVDLYDDVNLYMLLEYVVGGELFSHLRRAGRFTNDMTRFYASEIVLAIEYLHSKDIIYRDLKPENLLIDHQGHIKITDFGFAKTVVDRTWTLCGTPEYLAPEIIQSKGHGKAVDWWALGILIFEMLAGYPPFFDDNSFGIYEKILAGKVQFPAHFDPLAKDLLKRLLVGDRSKRLGNLKGGSEDVKRHKWFRGVDWIGLLEKNVRAPIIPPYHHPGDTSNFEKYPETVETDRNAPVGEDPYKDLFTEFSYS</sequence>
<evidence type="ECO:0000313" key="15">
    <source>
        <dbReference type="Proteomes" id="UP000605846"/>
    </source>
</evidence>
<dbReference type="PANTHER" id="PTHR24353">
    <property type="entry name" value="CYCLIC NUCLEOTIDE-DEPENDENT PROTEIN KINASE"/>
    <property type="match status" value="1"/>
</dbReference>
<evidence type="ECO:0000256" key="9">
    <source>
        <dbReference type="PROSITE-ProRule" id="PRU10141"/>
    </source>
</evidence>
<reference evidence="14" key="1">
    <citation type="submission" date="2020-01" db="EMBL/GenBank/DDBJ databases">
        <title>Genome Sequencing of Three Apophysomyces-Like Fungal Strains Confirms a Novel Fungal Genus in the Mucoromycota with divergent Burkholderia-like Endosymbiotic Bacteria.</title>
        <authorList>
            <person name="Stajich J.E."/>
            <person name="Macias A.M."/>
            <person name="Carter-House D."/>
            <person name="Lovett B."/>
            <person name="Kasson L.R."/>
            <person name="Berry K."/>
            <person name="Grigoriev I."/>
            <person name="Chang Y."/>
            <person name="Spatafora J."/>
            <person name="Kasson M.T."/>
        </authorList>
    </citation>
    <scope>NUCLEOTIDE SEQUENCE</scope>
    <source>
        <strain evidence="14">NRRL A-21654</strain>
    </source>
</reference>
<feature type="domain" description="AGC-kinase C-terminal" evidence="13">
    <location>
        <begin position="402"/>
        <end position="461"/>
    </location>
</feature>
<gene>
    <name evidence="14" type="primary">PKA-C3</name>
    <name evidence="14" type="ORF">EC973_002694</name>
</gene>
<evidence type="ECO:0000256" key="2">
    <source>
        <dbReference type="ARBA" id="ARBA00022527"/>
    </source>
</evidence>
<feature type="compositionally biased region" description="Basic and acidic residues" evidence="11">
    <location>
        <begin position="25"/>
        <end position="38"/>
    </location>
</feature>
<dbReference type="GO" id="GO:0004691">
    <property type="term" value="F:cAMP-dependent protein kinase activity"/>
    <property type="evidence" value="ECO:0007669"/>
    <property type="project" value="UniProtKB-EC"/>
</dbReference>
<evidence type="ECO:0000256" key="6">
    <source>
        <dbReference type="ARBA" id="ARBA00022840"/>
    </source>
</evidence>
<dbReference type="PROSITE" id="PS00108">
    <property type="entry name" value="PROTEIN_KINASE_ST"/>
    <property type="match status" value="1"/>
</dbReference>
<keyword evidence="6 9" id="KW-0067">ATP-binding</keyword>
<dbReference type="FunFam" id="1.10.510.10:FF:000005">
    <property type="entry name" value="cAMP-dependent protein kinase catalytic subunit alpha"/>
    <property type="match status" value="1"/>
</dbReference>
<comment type="catalytic activity">
    <reaction evidence="7">
        <text>L-threonyl-[protein] + ATP = O-phospho-L-threonyl-[protein] + ADP + H(+)</text>
        <dbReference type="Rhea" id="RHEA:46608"/>
        <dbReference type="Rhea" id="RHEA-COMP:11060"/>
        <dbReference type="Rhea" id="RHEA-COMP:11605"/>
        <dbReference type="ChEBI" id="CHEBI:15378"/>
        <dbReference type="ChEBI" id="CHEBI:30013"/>
        <dbReference type="ChEBI" id="CHEBI:30616"/>
        <dbReference type="ChEBI" id="CHEBI:61977"/>
        <dbReference type="ChEBI" id="CHEBI:456216"/>
        <dbReference type="EC" id="2.7.11.11"/>
    </reaction>
</comment>
<dbReference type="PROSITE" id="PS50011">
    <property type="entry name" value="PROTEIN_KINASE_DOM"/>
    <property type="match status" value="1"/>
</dbReference>
<protein>
    <recommendedName>
        <fullName evidence="1">cAMP-dependent protein kinase</fullName>
        <ecNumber evidence="1">2.7.11.11</ecNumber>
    </recommendedName>
</protein>
<keyword evidence="2 10" id="KW-0723">Serine/threonine-protein kinase</keyword>
<dbReference type="CDD" id="cd05580">
    <property type="entry name" value="STKc_PKA_like"/>
    <property type="match status" value="1"/>
</dbReference>
<dbReference type="InterPro" id="IPR017441">
    <property type="entry name" value="Protein_kinase_ATP_BS"/>
</dbReference>
<dbReference type="EMBL" id="JABAYA010000177">
    <property type="protein sequence ID" value="KAF7722775.1"/>
    <property type="molecule type" value="Genomic_DNA"/>
</dbReference>
<name>A0A8H7EMQ1_9FUNG</name>
<feature type="compositionally biased region" description="Polar residues" evidence="11">
    <location>
        <begin position="56"/>
        <end position="92"/>
    </location>
</feature>
<keyword evidence="15" id="KW-1185">Reference proteome</keyword>
<evidence type="ECO:0000313" key="14">
    <source>
        <dbReference type="EMBL" id="KAF7722775.1"/>
    </source>
</evidence>
<dbReference type="PROSITE" id="PS51285">
    <property type="entry name" value="AGC_KINASE_CTER"/>
    <property type="match status" value="1"/>
</dbReference>
<dbReference type="AlphaFoldDB" id="A0A8H7EMQ1"/>
<comment type="similarity">
    <text evidence="10">Belongs to the protein kinase superfamily.</text>
</comment>
<proteinExistence type="inferred from homology"/>
<dbReference type="OrthoDB" id="63267at2759"/>
<dbReference type="GO" id="GO:0005524">
    <property type="term" value="F:ATP binding"/>
    <property type="evidence" value="ECO:0007669"/>
    <property type="project" value="UniProtKB-UniRule"/>
</dbReference>
<keyword evidence="3" id="KW-0808">Transferase</keyword>
<evidence type="ECO:0000256" key="8">
    <source>
        <dbReference type="ARBA" id="ARBA00047454"/>
    </source>
</evidence>
<feature type="region of interest" description="Disordered" evidence="11">
    <location>
        <begin position="1"/>
        <end position="40"/>
    </location>
</feature>
<feature type="region of interest" description="Disordered" evidence="11">
    <location>
        <begin position="56"/>
        <end position="123"/>
    </location>
</feature>
<evidence type="ECO:0000256" key="4">
    <source>
        <dbReference type="ARBA" id="ARBA00022741"/>
    </source>
</evidence>
<dbReference type="SMART" id="SM00220">
    <property type="entry name" value="S_TKc"/>
    <property type="match status" value="1"/>
</dbReference>
<evidence type="ECO:0000256" key="5">
    <source>
        <dbReference type="ARBA" id="ARBA00022777"/>
    </source>
</evidence>
<feature type="binding site" evidence="9">
    <location>
        <position position="180"/>
    </location>
    <ligand>
        <name>ATP</name>
        <dbReference type="ChEBI" id="CHEBI:30616"/>
    </ligand>
</feature>
<accession>A0A8H7EMQ1</accession>
<dbReference type="Pfam" id="PF00069">
    <property type="entry name" value="Pkinase"/>
    <property type="match status" value="1"/>
</dbReference>
<dbReference type="InterPro" id="IPR000719">
    <property type="entry name" value="Prot_kinase_dom"/>
</dbReference>
<dbReference type="InterPro" id="IPR008271">
    <property type="entry name" value="Ser/Thr_kinase_AS"/>
</dbReference>
<evidence type="ECO:0000259" key="12">
    <source>
        <dbReference type="PROSITE" id="PS50011"/>
    </source>
</evidence>
<dbReference type="Gene3D" id="3.30.200.20">
    <property type="entry name" value="Phosphorylase Kinase, domain 1"/>
    <property type="match status" value="1"/>
</dbReference>
<comment type="caution">
    <text evidence="14">The sequence shown here is derived from an EMBL/GenBank/DDBJ whole genome shotgun (WGS) entry which is preliminary data.</text>
</comment>
<feature type="compositionally biased region" description="Polar residues" evidence="11">
    <location>
        <begin position="7"/>
        <end position="20"/>
    </location>
</feature>
<dbReference type="InterPro" id="IPR000961">
    <property type="entry name" value="AGC-kinase_C"/>
</dbReference>
<dbReference type="EC" id="2.7.11.11" evidence="1"/>
<evidence type="ECO:0000256" key="10">
    <source>
        <dbReference type="RuleBase" id="RU000304"/>
    </source>
</evidence>
<dbReference type="Gene3D" id="1.10.510.10">
    <property type="entry name" value="Transferase(Phosphotransferase) domain 1"/>
    <property type="match status" value="1"/>
</dbReference>